<dbReference type="OrthoDB" id="7568484at2"/>
<dbReference type="CDD" id="cd05233">
    <property type="entry name" value="SDR_c"/>
    <property type="match status" value="1"/>
</dbReference>
<accession>A0A371B3A2</accession>
<evidence type="ECO:0000256" key="2">
    <source>
        <dbReference type="ARBA" id="ARBA00023002"/>
    </source>
</evidence>
<organism evidence="3 4">
    <name type="scientific">Undibacter mobilis</name>
    <dbReference type="NCBI Taxonomy" id="2292256"/>
    <lineage>
        <taxon>Bacteria</taxon>
        <taxon>Pseudomonadati</taxon>
        <taxon>Pseudomonadota</taxon>
        <taxon>Alphaproteobacteria</taxon>
        <taxon>Hyphomicrobiales</taxon>
        <taxon>Nitrobacteraceae</taxon>
        <taxon>Undibacter</taxon>
    </lineage>
</organism>
<dbReference type="FunFam" id="3.40.50.720:FF:000084">
    <property type="entry name" value="Short-chain dehydrogenase reductase"/>
    <property type="match status" value="1"/>
</dbReference>
<dbReference type="PRINTS" id="PR00080">
    <property type="entry name" value="SDRFAMILY"/>
</dbReference>
<comment type="similarity">
    <text evidence="1">Belongs to the short-chain dehydrogenases/reductases (SDR) family.</text>
</comment>
<evidence type="ECO:0000313" key="4">
    <source>
        <dbReference type="Proteomes" id="UP000263993"/>
    </source>
</evidence>
<dbReference type="PANTHER" id="PTHR43477:SF1">
    <property type="entry name" value="DIHYDROANTICAPSIN 7-DEHYDROGENASE"/>
    <property type="match status" value="1"/>
</dbReference>
<dbReference type="Proteomes" id="UP000263993">
    <property type="component" value="Unassembled WGS sequence"/>
</dbReference>
<sequence length="252" mass="26324">MKRLEGKVAFVTGAGGAIGSAISRRYAEEGASVVCTDIANDSAARTVKDIIAAGGRAVSTYCDSSNAGDVKYAIDYGFKAFGRLDILVTTAASNDPVATVVDLDEADWNKALAVNLTSVFLITKYGIPKLVESGGGSVVILASQLGQVVVPRRPAYVTTKAALIQFARSLALDHAKDRIRVNSLSPGAIETVRVETRFADMDAARKALIPLHPIGRLGQPGDIANGALYLASDEASFMTGADLVIDGGYTCI</sequence>
<dbReference type="InterPro" id="IPR036291">
    <property type="entry name" value="NAD(P)-bd_dom_sf"/>
</dbReference>
<dbReference type="NCBIfam" id="NF005559">
    <property type="entry name" value="PRK07231.1"/>
    <property type="match status" value="1"/>
</dbReference>
<keyword evidence="2" id="KW-0560">Oxidoreductase</keyword>
<name>A0A371B3A2_9BRAD</name>
<dbReference type="PRINTS" id="PR00081">
    <property type="entry name" value="GDHRDH"/>
</dbReference>
<dbReference type="EMBL" id="QRGO01000002">
    <property type="protein sequence ID" value="RDV02059.1"/>
    <property type="molecule type" value="Genomic_DNA"/>
</dbReference>
<gene>
    <name evidence="3" type="ORF">DXH78_15765</name>
</gene>
<dbReference type="Pfam" id="PF13561">
    <property type="entry name" value="adh_short_C2"/>
    <property type="match status" value="1"/>
</dbReference>
<dbReference type="AlphaFoldDB" id="A0A371B3A2"/>
<evidence type="ECO:0000256" key="1">
    <source>
        <dbReference type="ARBA" id="ARBA00006484"/>
    </source>
</evidence>
<dbReference type="InterPro" id="IPR051122">
    <property type="entry name" value="SDR_DHRS6-like"/>
</dbReference>
<proteinExistence type="inferred from homology"/>
<dbReference type="PANTHER" id="PTHR43477">
    <property type="entry name" value="DIHYDROANTICAPSIN 7-DEHYDROGENASE"/>
    <property type="match status" value="1"/>
</dbReference>
<dbReference type="InterPro" id="IPR002347">
    <property type="entry name" value="SDR_fam"/>
</dbReference>
<keyword evidence="4" id="KW-1185">Reference proteome</keyword>
<protein>
    <submittedName>
        <fullName evidence="3">SDR family NAD(P)-dependent oxidoreductase</fullName>
    </submittedName>
</protein>
<comment type="caution">
    <text evidence="3">The sequence shown here is derived from an EMBL/GenBank/DDBJ whole genome shotgun (WGS) entry which is preliminary data.</text>
</comment>
<reference evidence="4" key="1">
    <citation type="submission" date="2018-08" db="EMBL/GenBank/DDBJ databases">
        <authorList>
            <person name="Kim S.-J."/>
            <person name="Jung G.-Y."/>
        </authorList>
    </citation>
    <scope>NUCLEOTIDE SEQUENCE [LARGE SCALE GENOMIC DNA]</scope>
    <source>
        <strain evidence="4">GY_H</strain>
    </source>
</reference>
<dbReference type="RefSeq" id="WP_115518180.1">
    <property type="nucleotide sequence ID" value="NZ_QRGO01000002.1"/>
</dbReference>
<evidence type="ECO:0000313" key="3">
    <source>
        <dbReference type="EMBL" id="RDV02059.1"/>
    </source>
</evidence>
<dbReference type="SUPFAM" id="SSF51735">
    <property type="entry name" value="NAD(P)-binding Rossmann-fold domains"/>
    <property type="match status" value="1"/>
</dbReference>
<dbReference type="InterPro" id="IPR020904">
    <property type="entry name" value="Sc_DH/Rdtase_CS"/>
</dbReference>
<dbReference type="Gene3D" id="3.40.50.720">
    <property type="entry name" value="NAD(P)-binding Rossmann-like Domain"/>
    <property type="match status" value="1"/>
</dbReference>
<dbReference type="PROSITE" id="PS00061">
    <property type="entry name" value="ADH_SHORT"/>
    <property type="match status" value="1"/>
</dbReference>
<dbReference type="GO" id="GO:0016491">
    <property type="term" value="F:oxidoreductase activity"/>
    <property type="evidence" value="ECO:0007669"/>
    <property type="project" value="UniProtKB-KW"/>
</dbReference>